<accession>A0A2P4YPM7</accession>
<keyword evidence="14" id="KW-1185">Reference proteome</keyword>
<dbReference type="GO" id="GO:0005524">
    <property type="term" value="F:ATP binding"/>
    <property type="evidence" value="ECO:0007669"/>
    <property type="project" value="UniProtKB-KW"/>
</dbReference>
<keyword evidence="8 10" id="KW-0472">Membrane</keyword>
<dbReference type="PROSITE" id="PS50893">
    <property type="entry name" value="ABC_TRANSPORTER_2"/>
    <property type="match status" value="1"/>
</dbReference>
<dbReference type="Pfam" id="PF00005">
    <property type="entry name" value="ABC_tran"/>
    <property type="match status" value="1"/>
</dbReference>
<dbReference type="InterPro" id="IPR011527">
    <property type="entry name" value="ABC1_TM_dom"/>
</dbReference>
<dbReference type="GO" id="GO:0140359">
    <property type="term" value="F:ABC-type transporter activity"/>
    <property type="evidence" value="ECO:0007669"/>
    <property type="project" value="InterPro"/>
</dbReference>
<comment type="subcellular location">
    <subcellularLocation>
        <location evidence="1">Vacuole membrane</location>
        <topology evidence="1">Multi-pass membrane protein</topology>
    </subcellularLocation>
</comment>
<evidence type="ECO:0000256" key="8">
    <source>
        <dbReference type="ARBA" id="ARBA00023136"/>
    </source>
</evidence>
<dbReference type="PROSITE" id="PS00211">
    <property type="entry name" value="ABC_TRANSPORTER_1"/>
    <property type="match status" value="1"/>
</dbReference>
<dbReference type="AlphaFoldDB" id="A0A2P4YPM7"/>
<evidence type="ECO:0000256" key="2">
    <source>
        <dbReference type="ARBA" id="ARBA00022448"/>
    </source>
</evidence>
<dbReference type="Pfam" id="PF00664">
    <property type="entry name" value="ABC_membrane"/>
    <property type="match status" value="1"/>
</dbReference>
<evidence type="ECO:0000259" key="11">
    <source>
        <dbReference type="PROSITE" id="PS50893"/>
    </source>
</evidence>
<evidence type="ECO:0000313" key="13">
    <source>
        <dbReference type="EMBL" id="POM79734.1"/>
    </source>
</evidence>
<comment type="caution">
    <text evidence="13">The sequence shown here is derived from an EMBL/GenBank/DDBJ whole genome shotgun (WGS) entry which is preliminary data.</text>
</comment>
<evidence type="ECO:0000259" key="12">
    <source>
        <dbReference type="PROSITE" id="PS50929"/>
    </source>
</evidence>
<dbReference type="InterPro" id="IPR003439">
    <property type="entry name" value="ABC_transporter-like_ATP-bd"/>
</dbReference>
<organism evidence="13 14">
    <name type="scientific">Phytophthora palmivora</name>
    <dbReference type="NCBI Taxonomy" id="4796"/>
    <lineage>
        <taxon>Eukaryota</taxon>
        <taxon>Sar</taxon>
        <taxon>Stramenopiles</taxon>
        <taxon>Oomycota</taxon>
        <taxon>Peronosporomycetes</taxon>
        <taxon>Peronosporales</taxon>
        <taxon>Peronosporaceae</taxon>
        <taxon>Phytophthora</taxon>
    </lineage>
</organism>
<dbReference type="SUPFAM" id="SSF52540">
    <property type="entry name" value="P-loop containing nucleoside triphosphate hydrolases"/>
    <property type="match status" value="1"/>
</dbReference>
<keyword evidence="5" id="KW-0547">Nucleotide-binding</keyword>
<reference evidence="13 14" key="1">
    <citation type="journal article" date="2017" name="Genome Biol. Evol.">
        <title>Phytophthora megakarya and P. palmivora, closely related causal agents of cacao black pod rot, underwent increases in genome sizes and gene numbers by different mechanisms.</title>
        <authorList>
            <person name="Ali S.S."/>
            <person name="Shao J."/>
            <person name="Lary D.J."/>
            <person name="Kronmiller B."/>
            <person name="Shen D."/>
            <person name="Strem M.D."/>
            <person name="Amoako-Attah I."/>
            <person name="Akrofi A.Y."/>
            <person name="Begoude B.A."/>
            <person name="Ten Hoopen G.M."/>
            <person name="Coulibaly K."/>
            <person name="Kebe B.I."/>
            <person name="Melnick R.L."/>
            <person name="Guiltinan M.J."/>
            <person name="Tyler B.M."/>
            <person name="Meinhardt L.W."/>
            <person name="Bailey B.A."/>
        </authorList>
    </citation>
    <scope>NUCLEOTIDE SEQUENCE [LARGE SCALE GENOMIC DNA]</scope>
    <source>
        <strain evidence="14">sbr112.9</strain>
    </source>
</reference>
<dbReference type="InterPro" id="IPR027417">
    <property type="entry name" value="P-loop_NTPase"/>
</dbReference>
<evidence type="ECO:0000256" key="6">
    <source>
        <dbReference type="ARBA" id="ARBA00022840"/>
    </source>
</evidence>
<dbReference type="Proteomes" id="UP000237271">
    <property type="component" value="Unassembled WGS sequence"/>
</dbReference>
<dbReference type="PANTHER" id="PTHR24223:SF443">
    <property type="entry name" value="MULTIDRUG-RESISTANCE LIKE PROTEIN 1, ISOFORM I"/>
    <property type="match status" value="1"/>
</dbReference>
<keyword evidence="3 10" id="KW-0812">Transmembrane</keyword>
<keyword evidence="2" id="KW-0813">Transport</keyword>
<evidence type="ECO:0000256" key="7">
    <source>
        <dbReference type="ARBA" id="ARBA00022989"/>
    </source>
</evidence>
<dbReference type="OrthoDB" id="127836at2759"/>
<evidence type="ECO:0000256" key="4">
    <source>
        <dbReference type="ARBA" id="ARBA00022737"/>
    </source>
</evidence>
<protein>
    <submittedName>
        <fullName evidence="13">Multidrug resistance-associated protein ABC Superfamily</fullName>
    </submittedName>
</protein>
<keyword evidence="6" id="KW-0067">ATP-binding</keyword>
<evidence type="ECO:0000256" key="10">
    <source>
        <dbReference type="SAM" id="Phobius"/>
    </source>
</evidence>
<dbReference type="InterPro" id="IPR050173">
    <property type="entry name" value="ABC_transporter_C-like"/>
</dbReference>
<feature type="region of interest" description="Disordered" evidence="9">
    <location>
        <begin position="463"/>
        <end position="486"/>
    </location>
</feature>
<dbReference type="EMBL" id="NCKW01001086">
    <property type="protein sequence ID" value="POM79734.1"/>
    <property type="molecule type" value="Genomic_DNA"/>
</dbReference>
<dbReference type="InterPro" id="IPR017871">
    <property type="entry name" value="ABC_transporter-like_CS"/>
</dbReference>
<name>A0A2P4YPM7_9STRA</name>
<dbReference type="PANTHER" id="PTHR24223">
    <property type="entry name" value="ATP-BINDING CASSETTE SUB-FAMILY C"/>
    <property type="match status" value="1"/>
</dbReference>
<dbReference type="PROSITE" id="PS50929">
    <property type="entry name" value="ABC_TM1F"/>
    <property type="match status" value="1"/>
</dbReference>
<sequence>MFDVVSALCGAALLAIVLYTSMQLADHIGEIQKELLTIAEERVKVTSEALQGIRVMKFYAWEESLATRVEKIRAAEIKHYRKFHYLQIANTILLFLTPVFLGGLVMGIYVGMNGTVSVTDAYTIINVVNITRLAVNMFPLAVASLSQASVTYRRMDLYLGCDEVKSSITNDAIANDSLAVGTISVRNAHFRWSEKVTESSDVMTVNLVDPEDEQAHLAKLQEFSLEGVNLEIDAGSLVMIVGTVGSGKSSLLNALLGEMILVNGTVNVCGGLSYVSQESWIRNASVKNNILFGEKFDASKYAAVLEATQLALDLHALPDGDQTEIGERGINLSGGQKARVAIARAVYHSNYDILILDDPLSAVDPHVAHAIFSQCVTGLAKEKTRLLVLNSHYDFLKYADKIIVVQDGKIAGDGNFADITAQFPELRDIGGTVDKLEKDVIDEHKVDKNATLVVAPVECDHAVPDQTKVEGPSTGLMSSEDRVKGR</sequence>
<feature type="non-terminal residue" evidence="13">
    <location>
        <position position="486"/>
    </location>
</feature>
<dbReference type="GO" id="GO:0016887">
    <property type="term" value="F:ATP hydrolysis activity"/>
    <property type="evidence" value="ECO:0007669"/>
    <property type="project" value="InterPro"/>
</dbReference>
<dbReference type="GO" id="GO:0005774">
    <property type="term" value="C:vacuolar membrane"/>
    <property type="evidence" value="ECO:0007669"/>
    <property type="project" value="UniProtKB-SubCell"/>
</dbReference>
<proteinExistence type="predicted"/>
<dbReference type="InterPro" id="IPR003593">
    <property type="entry name" value="AAA+_ATPase"/>
</dbReference>
<dbReference type="CDD" id="cd03250">
    <property type="entry name" value="ABCC_MRP_domain1"/>
    <property type="match status" value="1"/>
</dbReference>
<evidence type="ECO:0000256" key="9">
    <source>
        <dbReference type="SAM" id="MobiDB-lite"/>
    </source>
</evidence>
<keyword evidence="4" id="KW-0677">Repeat</keyword>
<dbReference type="Gene3D" id="3.40.50.300">
    <property type="entry name" value="P-loop containing nucleotide triphosphate hydrolases"/>
    <property type="match status" value="1"/>
</dbReference>
<evidence type="ECO:0000256" key="5">
    <source>
        <dbReference type="ARBA" id="ARBA00022741"/>
    </source>
</evidence>
<dbReference type="InterPro" id="IPR036640">
    <property type="entry name" value="ABC1_TM_sf"/>
</dbReference>
<dbReference type="SMART" id="SM00382">
    <property type="entry name" value="AAA"/>
    <property type="match status" value="1"/>
</dbReference>
<dbReference type="Gene3D" id="1.20.1560.10">
    <property type="entry name" value="ABC transporter type 1, transmembrane domain"/>
    <property type="match status" value="1"/>
</dbReference>
<dbReference type="FunFam" id="3.40.50.300:FF:001847">
    <property type="entry name" value="ABC transporter, putative"/>
    <property type="match status" value="1"/>
</dbReference>
<feature type="transmembrane region" description="Helical" evidence="10">
    <location>
        <begin position="88"/>
        <end position="112"/>
    </location>
</feature>
<evidence type="ECO:0000313" key="14">
    <source>
        <dbReference type="Proteomes" id="UP000237271"/>
    </source>
</evidence>
<feature type="domain" description="ABC transporter" evidence="11">
    <location>
        <begin position="202"/>
        <end position="432"/>
    </location>
</feature>
<dbReference type="SUPFAM" id="SSF90123">
    <property type="entry name" value="ABC transporter transmembrane region"/>
    <property type="match status" value="1"/>
</dbReference>
<gene>
    <name evidence="13" type="ORF">PHPALM_2526</name>
</gene>
<keyword evidence="7 10" id="KW-1133">Transmembrane helix</keyword>
<evidence type="ECO:0000256" key="1">
    <source>
        <dbReference type="ARBA" id="ARBA00004128"/>
    </source>
</evidence>
<feature type="domain" description="ABC transmembrane type-1" evidence="12">
    <location>
        <begin position="1"/>
        <end position="147"/>
    </location>
</feature>
<evidence type="ECO:0000256" key="3">
    <source>
        <dbReference type="ARBA" id="ARBA00022692"/>
    </source>
</evidence>